<evidence type="ECO:0000313" key="8">
    <source>
        <dbReference type="Proteomes" id="UP001359485"/>
    </source>
</evidence>
<keyword evidence="2 6" id="KW-0812">Transmembrane</keyword>
<dbReference type="InterPro" id="IPR009801">
    <property type="entry name" value="TMEM126"/>
</dbReference>
<gene>
    <name evidence="7" type="ORF">RUM44_010454</name>
</gene>
<proteinExistence type="predicted"/>
<feature type="transmembrane region" description="Helical" evidence="6">
    <location>
        <begin position="174"/>
        <end position="193"/>
    </location>
</feature>
<comment type="caution">
    <text evidence="7">The sequence shown here is derived from an EMBL/GenBank/DDBJ whole genome shotgun (WGS) entry which is preliminary data.</text>
</comment>
<keyword evidence="4" id="KW-0496">Mitochondrion</keyword>
<keyword evidence="8" id="KW-1185">Reference proteome</keyword>
<keyword evidence="5 6" id="KW-0472">Membrane</keyword>
<dbReference type="EMBL" id="JAWJWF010000045">
    <property type="protein sequence ID" value="KAK6627972.1"/>
    <property type="molecule type" value="Genomic_DNA"/>
</dbReference>
<evidence type="ECO:0000256" key="6">
    <source>
        <dbReference type="SAM" id="Phobius"/>
    </source>
</evidence>
<keyword evidence="3 6" id="KW-1133">Transmembrane helix</keyword>
<evidence type="ECO:0000256" key="1">
    <source>
        <dbReference type="ARBA" id="ARBA00004225"/>
    </source>
</evidence>
<accession>A0ABR1AVL1</accession>
<evidence type="ECO:0000256" key="3">
    <source>
        <dbReference type="ARBA" id="ARBA00022989"/>
    </source>
</evidence>
<evidence type="ECO:0000256" key="5">
    <source>
        <dbReference type="ARBA" id="ARBA00023136"/>
    </source>
</evidence>
<evidence type="ECO:0000313" key="7">
    <source>
        <dbReference type="EMBL" id="KAK6627972.1"/>
    </source>
</evidence>
<reference evidence="7 8" key="1">
    <citation type="submission" date="2023-09" db="EMBL/GenBank/DDBJ databases">
        <title>Genomes of two closely related lineages of the louse Polyplax serrata with different host specificities.</title>
        <authorList>
            <person name="Martinu J."/>
            <person name="Tarabai H."/>
            <person name="Stefka J."/>
            <person name="Hypsa V."/>
        </authorList>
    </citation>
    <scope>NUCLEOTIDE SEQUENCE [LARGE SCALE GENOMIC DNA]</scope>
    <source>
        <strain evidence="7">98ZLc_SE</strain>
    </source>
</reference>
<dbReference type="PANTHER" id="PTHR16296">
    <property type="entry name" value="UNCHARACTERIZED HYPOTHALAMUS PROTEIN HT007"/>
    <property type="match status" value="1"/>
</dbReference>
<feature type="transmembrane region" description="Helical" evidence="6">
    <location>
        <begin position="43"/>
        <end position="63"/>
    </location>
</feature>
<feature type="transmembrane region" description="Helical" evidence="6">
    <location>
        <begin position="75"/>
        <end position="94"/>
    </location>
</feature>
<comment type="subcellular location">
    <subcellularLocation>
        <location evidence="1">Mitochondrion membrane</location>
        <topology evidence="1">Multi-pass membrane protein</topology>
    </subcellularLocation>
</comment>
<dbReference type="PANTHER" id="PTHR16296:SF2">
    <property type="entry name" value="TRANSMEMBRANE PROTEIN 126A"/>
    <property type="match status" value="1"/>
</dbReference>
<sequence>MALRTTIGRDSVPEGFVVTTKHEALEYQKALLNKWKKDSDVFFLRYGKCVAAAAVAVSSLAITRHFARCMNIIKYPHYMIYPTVAALPTYLTFFKFDREVTHNVLLMKITCPMCMQLKYLLRQSAYSIFYPTFSAVCLSSIIAMQNGAVNFPLYGSQPKEFFKYTLKIIQAGSMRYQLLGALNIFTAFMLPYLQNLELQNINNILSDKQHKSALKQHIS</sequence>
<evidence type="ECO:0000256" key="4">
    <source>
        <dbReference type="ARBA" id="ARBA00023128"/>
    </source>
</evidence>
<dbReference type="Pfam" id="PF07114">
    <property type="entry name" value="TMEM126"/>
    <property type="match status" value="1"/>
</dbReference>
<dbReference type="Proteomes" id="UP001359485">
    <property type="component" value="Unassembled WGS sequence"/>
</dbReference>
<name>A0ABR1AVL1_POLSC</name>
<evidence type="ECO:0000256" key="2">
    <source>
        <dbReference type="ARBA" id="ARBA00022692"/>
    </source>
</evidence>
<protein>
    <submittedName>
        <fullName evidence="7">Uncharacterized protein</fullName>
    </submittedName>
</protein>
<organism evidence="7 8">
    <name type="scientific">Polyplax serrata</name>
    <name type="common">Common mouse louse</name>
    <dbReference type="NCBI Taxonomy" id="468196"/>
    <lineage>
        <taxon>Eukaryota</taxon>
        <taxon>Metazoa</taxon>
        <taxon>Ecdysozoa</taxon>
        <taxon>Arthropoda</taxon>
        <taxon>Hexapoda</taxon>
        <taxon>Insecta</taxon>
        <taxon>Pterygota</taxon>
        <taxon>Neoptera</taxon>
        <taxon>Paraneoptera</taxon>
        <taxon>Psocodea</taxon>
        <taxon>Troctomorpha</taxon>
        <taxon>Phthiraptera</taxon>
        <taxon>Anoplura</taxon>
        <taxon>Polyplacidae</taxon>
        <taxon>Polyplax</taxon>
    </lineage>
</organism>
<feature type="transmembrane region" description="Helical" evidence="6">
    <location>
        <begin position="128"/>
        <end position="154"/>
    </location>
</feature>